<evidence type="ECO:0000313" key="11">
    <source>
        <dbReference type="EMBL" id="KAF5192640.1"/>
    </source>
</evidence>
<gene>
    <name evidence="11" type="ORF">FRX31_017773</name>
</gene>
<dbReference type="PANTHER" id="PTHR31595">
    <property type="entry name" value="LONG-CHAIN-ALCOHOL O-FATTY-ACYLTRANSFERASE 3-RELATED"/>
    <property type="match status" value="1"/>
</dbReference>
<keyword evidence="4 11" id="KW-0808">Transferase</keyword>
<dbReference type="AlphaFoldDB" id="A0A7J6W7X3"/>
<keyword evidence="7 9" id="KW-0472">Membrane</keyword>
<feature type="transmembrane region" description="Helical" evidence="9">
    <location>
        <begin position="127"/>
        <end position="150"/>
    </location>
</feature>
<proteinExistence type="inferred from homology"/>
<evidence type="ECO:0000259" key="10">
    <source>
        <dbReference type="Pfam" id="PF13813"/>
    </source>
</evidence>
<feature type="transmembrane region" description="Helical" evidence="9">
    <location>
        <begin position="273"/>
        <end position="292"/>
    </location>
</feature>
<keyword evidence="6 9" id="KW-1133">Transmembrane helix</keyword>
<evidence type="ECO:0000256" key="5">
    <source>
        <dbReference type="ARBA" id="ARBA00022692"/>
    </source>
</evidence>
<evidence type="ECO:0000256" key="8">
    <source>
        <dbReference type="ARBA" id="ARBA00023315"/>
    </source>
</evidence>
<keyword evidence="8 11" id="KW-0012">Acyltransferase</keyword>
<feature type="domain" description="Wax synthase" evidence="10">
    <location>
        <begin position="195"/>
        <end position="281"/>
    </location>
</feature>
<evidence type="ECO:0000256" key="7">
    <source>
        <dbReference type="ARBA" id="ARBA00023136"/>
    </source>
</evidence>
<evidence type="ECO:0000256" key="6">
    <source>
        <dbReference type="ARBA" id="ARBA00022989"/>
    </source>
</evidence>
<evidence type="ECO:0000256" key="2">
    <source>
        <dbReference type="ARBA" id="ARBA00005179"/>
    </source>
</evidence>
<sequence length="356" mass="40494">MDAIEDELRNFTKVVFIVSLSLTYCYFISSRIPKGKPRLLSVLPVIYILTSFPLTLSSFFLQFYSALCIVWLANFKLVLFALGKHDNISALLDFILVIAFPIKIKAFQHNTNKESPTTSNTGSKCAFKLGLAFVINAFIWSISVLLYVLYKEHISSMNPIVVVHILYSTRMHFGIQIQFALVAALSKLLTGKELEPQFNNPHLSTSLGNFWSKRWNLMINKSLKSLIHEPIRSLFTPVLGRRWAIHPAILATFVVSGLMHELIPFYVGRTRPTWEVLWFFIINGLCVTIEVEIKKKASKSGWKLHPIISTPLTVGFVMATAIWLCYAELIHCGADVREIKEYGALVDYVKHRLRIA</sequence>
<dbReference type="InterPro" id="IPR044851">
    <property type="entry name" value="Wax_synthase"/>
</dbReference>
<dbReference type="Pfam" id="PF13813">
    <property type="entry name" value="MBOAT_2"/>
    <property type="match status" value="1"/>
</dbReference>
<dbReference type="GO" id="GO:0016020">
    <property type="term" value="C:membrane"/>
    <property type="evidence" value="ECO:0007669"/>
    <property type="project" value="UniProtKB-SubCell"/>
</dbReference>
<accession>A0A7J6W7X3</accession>
<dbReference type="GO" id="GO:0008374">
    <property type="term" value="F:O-acyltransferase activity"/>
    <property type="evidence" value="ECO:0007669"/>
    <property type="project" value="InterPro"/>
</dbReference>
<protein>
    <submittedName>
        <fullName evidence="11">Acyl-coa--sterol o-acyltransferase</fullName>
    </submittedName>
</protein>
<dbReference type="InterPro" id="IPR032805">
    <property type="entry name" value="Wax_synthase_dom"/>
</dbReference>
<keyword evidence="5 9" id="KW-0812">Transmembrane</keyword>
<evidence type="ECO:0000256" key="3">
    <source>
        <dbReference type="ARBA" id="ARBA00007282"/>
    </source>
</evidence>
<evidence type="ECO:0000256" key="1">
    <source>
        <dbReference type="ARBA" id="ARBA00004141"/>
    </source>
</evidence>
<keyword evidence="12" id="KW-1185">Reference proteome</keyword>
<dbReference type="GO" id="GO:0006629">
    <property type="term" value="P:lipid metabolic process"/>
    <property type="evidence" value="ECO:0007669"/>
    <property type="project" value="InterPro"/>
</dbReference>
<feature type="transmembrane region" description="Helical" evidence="9">
    <location>
        <begin position="304"/>
        <end position="324"/>
    </location>
</feature>
<feature type="transmembrane region" description="Helical" evidence="9">
    <location>
        <begin position="14"/>
        <end position="32"/>
    </location>
</feature>
<feature type="transmembrane region" description="Helical" evidence="9">
    <location>
        <begin position="90"/>
        <end position="107"/>
    </location>
</feature>
<comment type="caution">
    <text evidence="11">The sequence shown here is derived from an EMBL/GenBank/DDBJ whole genome shotgun (WGS) entry which is preliminary data.</text>
</comment>
<feature type="transmembrane region" description="Helical" evidence="9">
    <location>
        <begin position="248"/>
        <end position="267"/>
    </location>
</feature>
<dbReference type="Proteomes" id="UP000554482">
    <property type="component" value="Unassembled WGS sequence"/>
</dbReference>
<comment type="subcellular location">
    <subcellularLocation>
        <location evidence="1">Membrane</location>
        <topology evidence="1">Multi-pass membrane protein</topology>
    </subcellularLocation>
</comment>
<comment type="similarity">
    <text evidence="3">Belongs to the wax synthase family.</text>
</comment>
<dbReference type="EMBL" id="JABWDY010021120">
    <property type="protein sequence ID" value="KAF5192640.1"/>
    <property type="molecule type" value="Genomic_DNA"/>
</dbReference>
<dbReference type="OrthoDB" id="1077582at2759"/>
<feature type="transmembrane region" description="Helical" evidence="9">
    <location>
        <begin position="39"/>
        <end position="57"/>
    </location>
</feature>
<comment type="pathway">
    <text evidence="2">Secondary metabolite biosynthesis.</text>
</comment>
<evidence type="ECO:0000313" key="12">
    <source>
        <dbReference type="Proteomes" id="UP000554482"/>
    </source>
</evidence>
<dbReference type="PANTHER" id="PTHR31595:SF57">
    <property type="entry name" value="OS04G0481900 PROTEIN"/>
    <property type="match status" value="1"/>
</dbReference>
<evidence type="ECO:0000256" key="4">
    <source>
        <dbReference type="ARBA" id="ARBA00022679"/>
    </source>
</evidence>
<evidence type="ECO:0000256" key="9">
    <source>
        <dbReference type="SAM" id="Phobius"/>
    </source>
</evidence>
<organism evidence="11 12">
    <name type="scientific">Thalictrum thalictroides</name>
    <name type="common">Rue-anemone</name>
    <name type="synonym">Anemone thalictroides</name>
    <dbReference type="NCBI Taxonomy" id="46969"/>
    <lineage>
        <taxon>Eukaryota</taxon>
        <taxon>Viridiplantae</taxon>
        <taxon>Streptophyta</taxon>
        <taxon>Embryophyta</taxon>
        <taxon>Tracheophyta</taxon>
        <taxon>Spermatophyta</taxon>
        <taxon>Magnoliopsida</taxon>
        <taxon>Ranunculales</taxon>
        <taxon>Ranunculaceae</taxon>
        <taxon>Thalictroideae</taxon>
        <taxon>Thalictrum</taxon>
    </lineage>
</organism>
<name>A0A7J6W7X3_THATH</name>
<reference evidence="11 12" key="1">
    <citation type="submission" date="2020-06" db="EMBL/GenBank/DDBJ databases">
        <title>Transcriptomic and genomic resources for Thalictrum thalictroides and T. hernandezii: Facilitating candidate gene discovery in an emerging model plant lineage.</title>
        <authorList>
            <person name="Arias T."/>
            <person name="Riano-Pachon D.M."/>
            <person name="Di Stilio V.S."/>
        </authorList>
    </citation>
    <scope>NUCLEOTIDE SEQUENCE [LARGE SCALE GENOMIC DNA]</scope>
    <source>
        <strain evidence="12">cv. WT478/WT964</strain>
        <tissue evidence="11">Leaves</tissue>
    </source>
</reference>